<protein>
    <submittedName>
        <fullName evidence="1">Uncharacterized protein</fullName>
    </submittedName>
</protein>
<proteinExistence type="predicted"/>
<dbReference type="InParanoid" id="Q7RPN3"/>
<accession>Q7RPN3</accession>
<comment type="caution">
    <text evidence="1">The sequence shown here is derived from an EMBL/GenBank/DDBJ whole genome shotgun (WGS) entry which is preliminary data.</text>
</comment>
<dbReference type="EMBL" id="AABL01000376">
    <property type="protein sequence ID" value="EAA20756.1"/>
    <property type="molecule type" value="Genomic_DNA"/>
</dbReference>
<evidence type="ECO:0000313" key="2">
    <source>
        <dbReference type="Proteomes" id="UP000008553"/>
    </source>
</evidence>
<reference evidence="1 2" key="1">
    <citation type="journal article" date="2002" name="Nature">
        <title>Genome sequence and comparative analysis of the model rodent malaria parasite Plasmodium yoelii yoelii.</title>
        <authorList>
            <person name="Carlton J.M."/>
            <person name="Angiuoli S.V."/>
            <person name="Suh B.B."/>
            <person name="Kooij T.W."/>
            <person name="Pertea M."/>
            <person name="Silva J.C."/>
            <person name="Ermolaeva M.D."/>
            <person name="Allen J.E."/>
            <person name="Selengut J.D."/>
            <person name="Koo H.L."/>
            <person name="Peterson J.D."/>
            <person name="Pop M."/>
            <person name="Kosack D.S."/>
            <person name="Shumway M.F."/>
            <person name="Bidwell S.L."/>
            <person name="Shallom S.J."/>
            <person name="van Aken S.E."/>
            <person name="Riedmuller S.B."/>
            <person name="Feldblyum T.V."/>
            <person name="Cho J.K."/>
            <person name="Quackenbush J."/>
            <person name="Sedegah M."/>
            <person name="Shoaibi A."/>
            <person name="Cummings L.M."/>
            <person name="Florens L."/>
            <person name="Yates J.R."/>
            <person name="Raine J.D."/>
            <person name="Sinden R.E."/>
            <person name="Harris M.A."/>
            <person name="Cunningham D.A."/>
            <person name="Preiser P.R."/>
            <person name="Bergman L.W."/>
            <person name="Vaidya A.B."/>
            <person name="van Lin L.H."/>
            <person name="Janse C.J."/>
            <person name="Waters A.P."/>
            <person name="Smith H.O."/>
            <person name="White O.R."/>
            <person name="Salzberg S.L."/>
            <person name="Venter J.C."/>
            <person name="Fraser C.M."/>
            <person name="Hoffman S.L."/>
            <person name="Gardner M.J."/>
            <person name="Carucci D.J."/>
        </authorList>
    </citation>
    <scope>NUCLEOTIDE SEQUENCE [LARGE SCALE GENOMIC DNA]</scope>
    <source>
        <strain evidence="1 2">17XNL</strain>
    </source>
</reference>
<organism evidence="1 2">
    <name type="scientific">Plasmodium yoelii yoelii</name>
    <dbReference type="NCBI Taxonomy" id="73239"/>
    <lineage>
        <taxon>Eukaryota</taxon>
        <taxon>Sar</taxon>
        <taxon>Alveolata</taxon>
        <taxon>Apicomplexa</taxon>
        <taxon>Aconoidasida</taxon>
        <taxon>Haemosporida</taxon>
        <taxon>Plasmodiidae</taxon>
        <taxon>Plasmodium</taxon>
        <taxon>Plasmodium (Vinckeia)</taxon>
    </lineage>
</organism>
<keyword evidence="2" id="KW-1185">Reference proteome</keyword>
<sequence>MCKICKKKNISLIFN</sequence>
<dbReference type="Proteomes" id="UP000008553">
    <property type="component" value="Unassembled WGS sequence"/>
</dbReference>
<name>Q7RPN3_PLAYO</name>
<gene>
    <name evidence="1" type="ORF">PY01425</name>
</gene>
<evidence type="ECO:0000313" key="1">
    <source>
        <dbReference type="EMBL" id="EAA20756.1"/>
    </source>
</evidence>
<dbReference type="PaxDb" id="73239-Q7RPN3"/>